<dbReference type="InterPro" id="IPR008794">
    <property type="entry name" value="Pro_racemase_fam"/>
</dbReference>
<evidence type="ECO:0000256" key="3">
    <source>
        <dbReference type="ARBA" id="ARBA00007529"/>
    </source>
</evidence>
<keyword evidence="8" id="KW-0597">Phosphoprotein</keyword>
<comment type="subcellular location">
    <subcellularLocation>
        <location evidence="2">Membrane</location>
        <topology evidence="2">Multi-pass membrane protein</topology>
    </subcellularLocation>
</comment>
<keyword evidence="14 22" id="KW-1133">Transmembrane helix</keyword>
<feature type="compositionally biased region" description="Gly residues" evidence="21">
    <location>
        <begin position="852"/>
        <end position="862"/>
    </location>
</feature>
<dbReference type="Gene3D" id="1.10.287.70">
    <property type="match status" value="1"/>
</dbReference>
<feature type="domain" description="Cyclic nucleotide-binding" evidence="23">
    <location>
        <begin position="582"/>
        <end position="682"/>
    </location>
</feature>
<dbReference type="PROSITE" id="PS50113">
    <property type="entry name" value="PAC"/>
    <property type="match status" value="1"/>
</dbReference>
<comment type="caution">
    <text evidence="25">The sequence shown here is derived from an EMBL/GenBank/DDBJ whole genome shotgun (WGS) entry which is preliminary data.</text>
</comment>
<evidence type="ECO:0000256" key="9">
    <source>
        <dbReference type="ARBA" id="ARBA00022692"/>
    </source>
</evidence>
<evidence type="ECO:0000313" key="26">
    <source>
        <dbReference type="Proteomes" id="UP001187415"/>
    </source>
</evidence>
<feature type="transmembrane region" description="Helical" evidence="22">
    <location>
        <begin position="450"/>
        <end position="470"/>
    </location>
</feature>
<dbReference type="Gene3D" id="3.30.450.20">
    <property type="entry name" value="PAS domain"/>
    <property type="match status" value="1"/>
</dbReference>
<dbReference type="PRINTS" id="PR01464">
    <property type="entry name" value="EAGCHANNEL"/>
</dbReference>
<dbReference type="GO" id="GO:0008076">
    <property type="term" value="C:voltage-gated potassium channel complex"/>
    <property type="evidence" value="ECO:0007669"/>
    <property type="project" value="TreeGrafter"/>
</dbReference>
<dbReference type="SMART" id="SM00086">
    <property type="entry name" value="PAC"/>
    <property type="match status" value="1"/>
</dbReference>
<comment type="subunit">
    <text evidence="4">Homodimer.</text>
</comment>
<dbReference type="Gene3D" id="3.10.310.10">
    <property type="entry name" value="Diaminopimelate Epimerase, Chain A, domain 1"/>
    <property type="match status" value="2"/>
</dbReference>
<dbReference type="SUPFAM" id="SSF54506">
    <property type="entry name" value="Diaminopimelate epimerase-like"/>
    <property type="match status" value="1"/>
</dbReference>
<dbReference type="Pfam" id="PF13426">
    <property type="entry name" value="PAS_9"/>
    <property type="match status" value="1"/>
</dbReference>
<evidence type="ECO:0000256" key="13">
    <source>
        <dbReference type="ARBA" id="ARBA00022958"/>
    </source>
</evidence>
<dbReference type="CDD" id="cd00038">
    <property type="entry name" value="CAP_ED"/>
    <property type="match status" value="1"/>
</dbReference>
<feature type="compositionally biased region" description="Basic and acidic residues" evidence="21">
    <location>
        <begin position="888"/>
        <end position="900"/>
    </location>
</feature>
<evidence type="ECO:0000256" key="18">
    <source>
        <dbReference type="ARBA" id="ARBA00023239"/>
    </source>
</evidence>
<dbReference type="SUPFAM" id="SSF55785">
    <property type="entry name" value="PYP-like sensor domain (PAS domain)"/>
    <property type="match status" value="1"/>
</dbReference>
<dbReference type="GO" id="GO:0005516">
    <property type="term" value="F:calmodulin binding"/>
    <property type="evidence" value="ECO:0007669"/>
    <property type="project" value="UniProtKB-KW"/>
</dbReference>
<feature type="compositionally biased region" description="Polar residues" evidence="21">
    <location>
        <begin position="902"/>
        <end position="916"/>
    </location>
</feature>
<keyword evidence="6" id="KW-0813">Transport</keyword>
<keyword evidence="7" id="KW-0633">Potassium transport</keyword>
<dbReference type="EC" id="4.2.1.77" evidence="5"/>
<feature type="transmembrane region" description="Helical" evidence="22">
    <location>
        <begin position="219"/>
        <end position="238"/>
    </location>
</feature>
<evidence type="ECO:0000256" key="17">
    <source>
        <dbReference type="ARBA" id="ARBA00023180"/>
    </source>
</evidence>
<keyword evidence="11" id="KW-0112">Calmodulin-binding</keyword>
<evidence type="ECO:0000256" key="21">
    <source>
        <dbReference type="SAM" id="MobiDB-lite"/>
    </source>
</evidence>
<dbReference type="InterPro" id="IPR003949">
    <property type="entry name" value="K_chnl_volt-dep_EAG"/>
</dbReference>
<reference evidence="25" key="1">
    <citation type="submission" date="2023-07" db="EMBL/GenBank/DDBJ databases">
        <title>Chromosome-level Genome Assembly of Striped Snakehead (Channa striata).</title>
        <authorList>
            <person name="Liu H."/>
        </authorList>
    </citation>
    <scope>NUCLEOTIDE SEQUENCE</scope>
    <source>
        <strain evidence="25">Gz</strain>
        <tissue evidence="25">Muscle</tissue>
    </source>
</reference>
<dbReference type="SFLD" id="SFLDS00028">
    <property type="entry name" value="Proline_Racemase"/>
    <property type="match status" value="1"/>
</dbReference>
<accession>A0AA88NIE4</accession>
<dbReference type="InterPro" id="IPR014710">
    <property type="entry name" value="RmlC-like_jellyroll"/>
</dbReference>
<dbReference type="InterPro" id="IPR035965">
    <property type="entry name" value="PAS-like_dom_sf"/>
</dbReference>
<evidence type="ECO:0000256" key="15">
    <source>
        <dbReference type="ARBA" id="ARBA00023065"/>
    </source>
</evidence>
<keyword evidence="15" id="KW-0406">Ion transport</keyword>
<comment type="similarity">
    <text evidence="3">Belongs to the proline racemase family.</text>
</comment>
<feature type="transmembrane region" description="Helical" evidence="22">
    <location>
        <begin position="372"/>
        <end position="401"/>
    </location>
</feature>
<dbReference type="InterPro" id="IPR000595">
    <property type="entry name" value="cNMP-bd_dom"/>
</dbReference>
<keyword evidence="26" id="KW-1185">Reference proteome</keyword>
<dbReference type="PRINTS" id="PR01463">
    <property type="entry name" value="EAGCHANLFMLY"/>
</dbReference>
<keyword evidence="17" id="KW-0325">Glycoprotein</keyword>
<evidence type="ECO:0000256" key="10">
    <source>
        <dbReference type="ARBA" id="ARBA00022826"/>
    </source>
</evidence>
<dbReference type="Pfam" id="PF05544">
    <property type="entry name" value="Pro_racemase"/>
    <property type="match status" value="1"/>
</dbReference>
<feature type="region of interest" description="Disordered" evidence="21">
    <location>
        <begin position="816"/>
        <end position="984"/>
    </location>
</feature>
<dbReference type="PANTHER" id="PTHR10217:SF533">
    <property type="entry name" value="POTASSIUM VOLTAGE-GATED CHANNEL SUBFAMILY H MEMBER 5"/>
    <property type="match status" value="1"/>
</dbReference>
<dbReference type="SUPFAM" id="SSF81324">
    <property type="entry name" value="Voltage-gated potassium channels"/>
    <property type="match status" value="1"/>
</dbReference>
<evidence type="ECO:0000256" key="8">
    <source>
        <dbReference type="ARBA" id="ARBA00022553"/>
    </source>
</evidence>
<evidence type="ECO:0000256" key="19">
    <source>
        <dbReference type="ARBA" id="ARBA00023303"/>
    </source>
</evidence>
<dbReference type="NCBIfam" id="TIGR00229">
    <property type="entry name" value="sensory_box"/>
    <property type="match status" value="1"/>
</dbReference>
<feature type="domain" description="PAC" evidence="24">
    <location>
        <begin position="91"/>
        <end position="143"/>
    </location>
</feature>
<dbReference type="InterPro" id="IPR005821">
    <property type="entry name" value="Ion_trans_dom"/>
</dbReference>
<dbReference type="InterPro" id="IPR018490">
    <property type="entry name" value="cNMP-bd_dom_sf"/>
</dbReference>
<dbReference type="InterPro" id="IPR000014">
    <property type="entry name" value="PAS"/>
</dbReference>
<keyword evidence="18" id="KW-0456">Lyase</keyword>
<dbReference type="Pfam" id="PF00027">
    <property type="entry name" value="cNMP_binding"/>
    <property type="match status" value="1"/>
</dbReference>
<dbReference type="GO" id="GO:0042391">
    <property type="term" value="P:regulation of membrane potential"/>
    <property type="evidence" value="ECO:0007669"/>
    <property type="project" value="TreeGrafter"/>
</dbReference>
<protein>
    <recommendedName>
        <fullName evidence="5">trans-L-3-hydroxyproline dehydratase</fullName>
        <ecNumber evidence="5">4.2.1.77</ecNumber>
    </recommendedName>
</protein>
<dbReference type="Gene3D" id="1.10.1200.260">
    <property type="match status" value="1"/>
</dbReference>
<evidence type="ECO:0000256" key="12">
    <source>
        <dbReference type="ARBA" id="ARBA00022882"/>
    </source>
</evidence>
<evidence type="ECO:0000256" key="14">
    <source>
        <dbReference type="ARBA" id="ARBA00022989"/>
    </source>
</evidence>
<evidence type="ECO:0000256" key="1">
    <source>
        <dbReference type="ARBA" id="ARBA00001148"/>
    </source>
</evidence>
<evidence type="ECO:0000256" key="5">
    <source>
        <dbReference type="ARBA" id="ARBA00013105"/>
    </source>
</evidence>
<evidence type="ECO:0000313" key="25">
    <source>
        <dbReference type="EMBL" id="KAK2856261.1"/>
    </source>
</evidence>
<dbReference type="FunFam" id="3.30.450.20:FF:000009">
    <property type="entry name" value="Potassium voltage-gated channel subfamily H member 1"/>
    <property type="match status" value="1"/>
</dbReference>
<dbReference type="EMBL" id="JAUPFM010000003">
    <property type="protein sequence ID" value="KAK2856261.1"/>
    <property type="molecule type" value="Genomic_DNA"/>
</dbReference>
<dbReference type="Gene3D" id="2.60.120.10">
    <property type="entry name" value="Jelly Rolls"/>
    <property type="match status" value="1"/>
</dbReference>
<comment type="catalytic activity">
    <reaction evidence="20">
        <text>K(+)(in) = K(+)(out)</text>
        <dbReference type="Rhea" id="RHEA:29463"/>
        <dbReference type="ChEBI" id="CHEBI:29103"/>
    </reaction>
</comment>
<organism evidence="25 26">
    <name type="scientific">Channa striata</name>
    <name type="common">Snakehead murrel</name>
    <name type="synonym">Ophicephalus striatus</name>
    <dbReference type="NCBI Taxonomy" id="64152"/>
    <lineage>
        <taxon>Eukaryota</taxon>
        <taxon>Metazoa</taxon>
        <taxon>Chordata</taxon>
        <taxon>Craniata</taxon>
        <taxon>Vertebrata</taxon>
        <taxon>Euteleostomi</taxon>
        <taxon>Actinopterygii</taxon>
        <taxon>Neopterygii</taxon>
        <taxon>Teleostei</taxon>
        <taxon>Neoteleostei</taxon>
        <taxon>Acanthomorphata</taxon>
        <taxon>Anabantaria</taxon>
        <taxon>Anabantiformes</taxon>
        <taxon>Channoidei</taxon>
        <taxon>Channidae</taxon>
        <taxon>Channa</taxon>
    </lineage>
</organism>
<evidence type="ECO:0000256" key="11">
    <source>
        <dbReference type="ARBA" id="ARBA00022860"/>
    </source>
</evidence>
<gene>
    <name evidence="25" type="ORF">Q5P01_004996</name>
</gene>
<dbReference type="GO" id="GO:0050346">
    <property type="term" value="F:trans-L-3-hydroxyproline dehydratase activity"/>
    <property type="evidence" value="ECO:0007669"/>
    <property type="project" value="UniProtKB-EC"/>
</dbReference>
<dbReference type="SMART" id="SM00100">
    <property type="entry name" value="cNMP"/>
    <property type="match status" value="1"/>
</dbReference>
<name>A0AA88NIE4_CHASR</name>
<dbReference type="Proteomes" id="UP001187415">
    <property type="component" value="Unassembled WGS sequence"/>
</dbReference>
<evidence type="ECO:0000256" key="4">
    <source>
        <dbReference type="ARBA" id="ARBA00011738"/>
    </source>
</evidence>
<sequence length="1519" mass="167772">MHGGKRGLVAPQNTFLENIVRRSSETSFLLGNAQIVEWPVVYSNDGFCKLSGYHRAEVMHKSSTCNFMYGDLTDKKTIDKIRQTFDTYESNFYEVLLYTKNRTPIWLYMQVAPIRNENDKVVLFLCTFRDITLFKQPIEDESTRGWTKFARLTRALTNNRNLVQQLAPLGKTEVSHKPSRLAEALQLGSDILPQYKQEAPKTPPHIILHYCTFKTTWDWVILILTFYTAIMVPYNVSFRTKQNNLAWLVLDSVVDVIFLIDIVLNFHTTFVGPAGEVISDAKLIRMNYLKTWFVIDLLSCLPYDIINAFENVDEDFITSTSTTSHLRESSNFHRNTTRTEDSLLPGLSSLFSSLKVIRLLRLGRVARKLDHYLEYGAAVLVLLVCVFGLVAHWLACIWYSIGDHEVIDETTNTIKTDSWLYQLALSIGTPYRYNASGTGQWEGGPNKDTLYISSLYFTMTSLTTIGFGNIAPTTDGEKIFSVAMMMVGSLLYATIFGNVTTIFQQMYTNTNRYHEMLNNVRDFLKLYQVPKGLSERVMDFIVSTWAMSKGIDTDKVLAICPKDMRADICVHLNRQVFNDHPAFRLASDGCLRSLAVEFQTTHCAPGDLIFHIGESVDTLCFVVSGSLEVIQDDEVIAILGKGDVFGDVFWKDTTPARACANVRALTYCDLHVIRREALMKVLEFYTAFANSFSRNLILTCNLRKRIIFRKIADVKREQERQRSEVTLSIPEDHPVRKLFQRFRQQRDAQTPGESHSYCDHNCVQVEPQQHHTESNSVSSQQQDYSSAGRIIAPCLGGGGTGGGCSIAAPAQAFVHTEKSEKNRTQKAGESLSGPCVDSQPGHRVNNLPQGSSAGGVGAGGGVTSRRAARGWAKFRNATSAASAPPAAEQEKQPQKVEEWPKGSQSSEQIAPVNSSEEGGDTGGNSAGEAGEETSALHKTDSCDSGITKSDLRIDRAGDSRSSFERSPLEKSPLERNPFEQSLGGDSEASLKHAFVQPASEQALLQATLHEAKVELKGDIQILSGRLAALESQVGEVLRGPGVKPGVHASLMPPDCLSRPQLSRPRETLAAACYTRLQQANFTANLPCPGGAGRCPQGMAWRGQANYLALAVEGSALQVLGDLSSEDRRELQAITAELKGAPQLQTLAAVLQPRWGRRSIGAARIEPAFPETSSSEMEMQLPPHDGVELSVVDMHTGGEPLRIILSGYPEVKGDSVLSRRRYVREHLDHLRRVLMFEPRGHYDMYGALIVASEMPEADLGVLFMHNEGYSTMCGHAVIALGRFAVDYKLVKEPQSPETQVNIHCPCGLVKAFVEYSDGKSGGVRFHSVPAFAFATDVTVDVEGFGNVTVDISYGGAFYAFVNAQRFGLDVNKSRTRDLVDAATAVTKAVKSQVKLHHPVTEDLAFLYGTILTDGEDDFSSEPTANVCVFADAQVDRSPTGSGVTARVALQYHKGLIQLNQTRTFQSGATGSQFTGKAVKETTCGDFRAVVVEVAGRAFYTGVSRFVQEQDDKLTHGFLLK</sequence>
<dbReference type="CDD" id="cd00130">
    <property type="entry name" value="PAS"/>
    <property type="match status" value="1"/>
</dbReference>
<dbReference type="InterPro" id="IPR050818">
    <property type="entry name" value="KCNH_animal-type"/>
</dbReference>
<evidence type="ECO:0000256" key="6">
    <source>
        <dbReference type="ARBA" id="ARBA00022448"/>
    </source>
</evidence>
<evidence type="ECO:0000256" key="16">
    <source>
        <dbReference type="ARBA" id="ARBA00023136"/>
    </source>
</evidence>
<evidence type="ECO:0000256" key="2">
    <source>
        <dbReference type="ARBA" id="ARBA00004141"/>
    </source>
</evidence>
<dbReference type="FunFam" id="2.60.120.10:FF:000009">
    <property type="entry name" value="Potassium voltage-gated channel subfamily H member 1"/>
    <property type="match status" value="1"/>
</dbReference>
<dbReference type="PROSITE" id="PS50042">
    <property type="entry name" value="CNMP_BINDING_3"/>
    <property type="match status" value="1"/>
</dbReference>
<dbReference type="SUPFAM" id="SSF51206">
    <property type="entry name" value="cAMP-binding domain-like"/>
    <property type="match status" value="1"/>
</dbReference>
<evidence type="ECO:0000256" key="20">
    <source>
        <dbReference type="ARBA" id="ARBA00034430"/>
    </source>
</evidence>
<dbReference type="InterPro" id="IPR003938">
    <property type="entry name" value="K_chnl_volt-dep_EAG/ELK/ERG"/>
</dbReference>
<dbReference type="GO" id="GO:0005249">
    <property type="term" value="F:voltage-gated potassium channel activity"/>
    <property type="evidence" value="ECO:0007669"/>
    <property type="project" value="InterPro"/>
</dbReference>
<evidence type="ECO:0000256" key="7">
    <source>
        <dbReference type="ARBA" id="ARBA00022538"/>
    </source>
</evidence>
<keyword evidence="13" id="KW-0630">Potassium</keyword>
<evidence type="ECO:0000259" key="24">
    <source>
        <dbReference type="PROSITE" id="PS50113"/>
    </source>
</evidence>
<dbReference type="Pfam" id="PF00520">
    <property type="entry name" value="Ion_trans"/>
    <property type="match status" value="1"/>
</dbReference>
<evidence type="ECO:0000259" key="23">
    <source>
        <dbReference type="PROSITE" id="PS50042"/>
    </source>
</evidence>
<proteinExistence type="inferred from homology"/>
<feature type="compositionally biased region" description="Basic and acidic residues" evidence="21">
    <location>
        <begin position="949"/>
        <end position="977"/>
    </location>
</feature>
<keyword evidence="16 22" id="KW-0472">Membrane</keyword>
<keyword evidence="10" id="KW-0631">Potassium channel</keyword>
<evidence type="ECO:0000256" key="22">
    <source>
        <dbReference type="SAM" id="Phobius"/>
    </source>
</evidence>
<dbReference type="FunFam" id="3.10.310.10:FF:000007">
    <property type="entry name" value="Trans-L-3-hydroxyproline dehydratase"/>
    <property type="match status" value="1"/>
</dbReference>
<keyword evidence="19" id="KW-0407">Ion channel</keyword>
<comment type="catalytic activity">
    <reaction evidence="1">
        <text>trans-3-hydroxy-L-proline = 1-pyrroline-2-carboxylate + H2O</text>
        <dbReference type="Rhea" id="RHEA:10320"/>
        <dbReference type="ChEBI" id="CHEBI:15377"/>
        <dbReference type="ChEBI" id="CHEBI:39785"/>
        <dbReference type="ChEBI" id="CHEBI:57938"/>
        <dbReference type="EC" id="4.2.1.77"/>
    </reaction>
</comment>
<dbReference type="InterPro" id="IPR000700">
    <property type="entry name" value="PAS-assoc_C"/>
</dbReference>
<keyword evidence="12" id="KW-0851">Voltage-gated channel</keyword>
<dbReference type="InterPro" id="IPR001610">
    <property type="entry name" value="PAC"/>
</dbReference>
<keyword evidence="9 22" id="KW-0812">Transmembrane</keyword>
<feature type="transmembrane region" description="Helical" evidence="22">
    <location>
        <begin position="482"/>
        <end position="503"/>
    </location>
</feature>
<dbReference type="FunFam" id="1.10.1200.260:FF:000003">
    <property type="entry name" value="Potassium voltage-gated channel subfamily H member 1"/>
    <property type="match status" value="1"/>
</dbReference>
<dbReference type="PANTHER" id="PTHR10217">
    <property type="entry name" value="VOLTAGE AND LIGAND GATED POTASSIUM CHANNEL"/>
    <property type="match status" value="1"/>
</dbReference>